<evidence type="ECO:0000256" key="7">
    <source>
        <dbReference type="SAM" id="Phobius"/>
    </source>
</evidence>
<dbReference type="GO" id="GO:0006884">
    <property type="term" value="P:cell volume homeostasis"/>
    <property type="evidence" value="ECO:0007669"/>
    <property type="project" value="TreeGrafter"/>
</dbReference>
<feature type="transmembrane region" description="Helical" evidence="7">
    <location>
        <begin position="121"/>
        <end position="150"/>
    </location>
</feature>
<dbReference type="Gene3D" id="1.20.1740.10">
    <property type="entry name" value="Amino acid/polyamine transporter I"/>
    <property type="match status" value="1"/>
</dbReference>
<dbReference type="OrthoDB" id="2020542at2759"/>
<feature type="domain" description="SLC12A transporter C-terminal" evidence="9">
    <location>
        <begin position="1029"/>
        <end position="1195"/>
    </location>
</feature>
<reference evidence="10" key="1">
    <citation type="submission" date="2022-10" db="EMBL/GenBank/DDBJ databases">
        <title>Novel sulphate-reducing endosymbionts in the free-living metamonad Anaeramoeba.</title>
        <authorList>
            <person name="Jerlstrom-Hultqvist J."/>
            <person name="Cepicka I."/>
            <person name="Gallot-Lavallee L."/>
            <person name="Salas-Leiva D."/>
            <person name="Curtis B.A."/>
            <person name="Zahonova K."/>
            <person name="Pipaliya S."/>
            <person name="Dacks J."/>
            <person name="Roger A.J."/>
        </authorList>
    </citation>
    <scope>NUCLEOTIDE SEQUENCE</scope>
    <source>
        <strain evidence="10">BMAN</strain>
    </source>
</reference>
<dbReference type="GO" id="GO:0055064">
    <property type="term" value="P:chloride ion homeostasis"/>
    <property type="evidence" value="ECO:0007669"/>
    <property type="project" value="TreeGrafter"/>
</dbReference>
<comment type="caution">
    <text evidence="10">The sequence shown here is derived from an EMBL/GenBank/DDBJ whole genome shotgun (WGS) entry which is preliminary data.</text>
</comment>
<name>A0A9Q0LS57_ANAIG</name>
<dbReference type="GO" id="GO:0055075">
    <property type="term" value="P:potassium ion homeostasis"/>
    <property type="evidence" value="ECO:0007669"/>
    <property type="project" value="TreeGrafter"/>
</dbReference>
<feature type="transmembrane region" description="Helical" evidence="7">
    <location>
        <begin position="171"/>
        <end position="197"/>
    </location>
</feature>
<dbReference type="InterPro" id="IPR004842">
    <property type="entry name" value="SLC12A_fam"/>
</dbReference>
<keyword evidence="11" id="KW-1185">Reference proteome</keyword>
<evidence type="ECO:0000313" key="10">
    <source>
        <dbReference type="EMBL" id="KAJ5077710.1"/>
    </source>
</evidence>
<evidence type="ECO:0000256" key="1">
    <source>
        <dbReference type="ARBA" id="ARBA00004141"/>
    </source>
</evidence>
<proteinExistence type="inferred from homology"/>
<feature type="transmembrane region" description="Helical" evidence="7">
    <location>
        <begin position="243"/>
        <end position="262"/>
    </location>
</feature>
<evidence type="ECO:0000256" key="3">
    <source>
        <dbReference type="ARBA" id="ARBA00022448"/>
    </source>
</evidence>
<evidence type="ECO:0000259" key="8">
    <source>
        <dbReference type="Pfam" id="PF00324"/>
    </source>
</evidence>
<organism evidence="10 11">
    <name type="scientific">Anaeramoeba ignava</name>
    <name type="common">Anaerobic marine amoeba</name>
    <dbReference type="NCBI Taxonomy" id="1746090"/>
    <lineage>
        <taxon>Eukaryota</taxon>
        <taxon>Metamonada</taxon>
        <taxon>Anaeramoebidae</taxon>
        <taxon>Anaeramoeba</taxon>
    </lineage>
</organism>
<feature type="transmembrane region" description="Helical" evidence="7">
    <location>
        <begin position="319"/>
        <end position="341"/>
    </location>
</feature>
<dbReference type="InterPro" id="IPR018491">
    <property type="entry name" value="SLC12_C"/>
</dbReference>
<dbReference type="Pfam" id="PF00324">
    <property type="entry name" value="AA_permease"/>
    <property type="match status" value="1"/>
</dbReference>
<dbReference type="Proteomes" id="UP001149090">
    <property type="component" value="Unassembled WGS sequence"/>
</dbReference>
<feature type="transmembrane region" description="Helical" evidence="7">
    <location>
        <begin position="282"/>
        <end position="299"/>
    </location>
</feature>
<feature type="transmembrane region" description="Helical" evidence="7">
    <location>
        <begin position="217"/>
        <end position="236"/>
    </location>
</feature>
<feature type="domain" description="SLC12A transporter C-terminal" evidence="9">
    <location>
        <begin position="571"/>
        <end position="795"/>
    </location>
</feature>
<evidence type="ECO:0000256" key="4">
    <source>
        <dbReference type="ARBA" id="ARBA00022692"/>
    </source>
</evidence>
<feature type="transmembrane region" description="Helical" evidence="7">
    <location>
        <begin position="414"/>
        <end position="432"/>
    </location>
</feature>
<dbReference type="FunFam" id="1.20.1740.10:FF:000013">
    <property type="entry name" value="Solute carrier family 12 member"/>
    <property type="match status" value="1"/>
</dbReference>
<sequence>MNSKKEKIQVQSIKKYPKKVNFSQQNSTTNYQINTESINRIPSILGENDLLPSHLFYEEKGVNRPSIAHLKQNEKPLEQNSQIPSNDERINHNIGMGAGVIARSILSLIGVIYFLRLGFIVGYAGIGFAILIIILSTLVTIITTLSLSAISSNGRISAGGPYHVISRSLGHAFGGAIGIVISLSFVISVALYAMGLAETMVETLGLRMSSSFYVERLLWGWIFMSVMFLGIINGLSVVIKIQVFLLVILIISILFILSSSFGRNYSKEIFCENWKPSFTHNQDFFSIFSLFFPAVIGILPPSNISGDLKTPQKALPKGLLTAVLITSTLYLLTTLMLGAIVPRSGDLGLKHNYFIFKEISFWKPIAYVGLFAAAYSSSLSSFLSGPNIFQAVCEDRLFPKAINFFGKISGSKKLPYRAIVLSYFLSFLAILLGEINRIASYTTAFFLLAFSLINWACFQASIAHLPSFRPAFKYYNPYLALFGTILSIALIFLINWISALVSLVAVLILYKYLDLRKLDVNWAANRDGRQYLKVLNSLIRFGNVKEHAKTFRPGYLYLSTSTPTSSRNFSLINFFSESLKEGKGMFMFGEILMAQELEEEMNRSKWIEQRNGFIHWAHSHSVKIFYDILIANSFQKGAKNLLLLTGIGNFRPNIVVLDFLENWNQEEEFTNKNNTNEETNTEFITENNLSIIENEKEFNNNLERIDIFNTINNEETNTEFITENNLSIIENEKEFNNQNNTNEKEFITENNLSIDNEKEFNNQNNTNEKEFITENNLSIDNEKEFNDQNNTNEKEFITENNLSIDNEKEFNNQNNTNEETNTEFITENNLSIIENEKEFNNQNNTNEKEFITENNLSIDNEKEFNDDDLQRIDIFDTIFGENEKEFNNHLERIDIFDTIFGENEKEFITENDLSIIENEKEFNNQNNNNNIERININSTISGENETEFITENDLSIIDKSDLENQEIPLENSKLKFIYSGKKWEIPNIFEEPKKKQIPISEYIQIISLSFDLSYGVVITKGIEGIDLEKKYTGNIDIWWLSDDGGLTILIPYLLSKNKNWRKSKLRVFSHTHPEKMGEDEDDTYSQIKNLLEQFRIDAEVIVTKEVFEKPSSKYLQDWENYSVSSGEKQNQTLKLIKLSEVIQKNSRKSDFVVISMPFPDKSMNPKLFMSWLDFLSKGMPPLMFIRGNHKNVLTFQI</sequence>
<evidence type="ECO:0000256" key="5">
    <source>
        <dbReference type="ARBA" id="ARBA00022989"/>
    </source>
</evidence>
<keyword evidence="4 7" id="KW-0812">Transmembrane</keyword>
<evidence type="ECO:0000256" key="6">
    <source>
        <dbReference type="ARBA" id="ARBA00023136"/>
    </source>
</evidence>
<comment type="subcellular location">
    <subcellularLocation>
        <location evidence="1">Membrane</location>
        <topology evidence="1">Multi-pass membrane protein</topology>
    </subcellularLocation>
</comment>
<evidence type="ECO:0000313" key="11">
    <source>
        <dbReference type="Proteomes" id="UP001149090"/>
    </source>
</evidence>
<dbReference type="GO" id="GO:0008511">
    <property type="term" value="F:sodium:potassium:chloride symporter activity"/>
    <property type="evidence" value="ECO:0007669"/>
    <property type="project" value="TreeGrafter"/>
</dbReference>
<feature type="transmembrane region" description="Helical" evidence="7">
    <location>
        <begin position="361"/>
        <end position="383"/>
    </location>
</feature>
<dbReference type="InterPro" id="IPR004841">
    <property type="entry name" value="AA-permease/SLC12A_dom"/>
</dbReference>
<protein>
    <submittedName>
        <fullName evidence="10">Solute carrier family 12 cation cotransporter</fullName>
    </submittedName>
</protein>
<comment type="similarity">
    <text evidence="2">Belongs to the SLC12A transporter family.</text>
</comment>
<gene>
    <name evidence="10" type="ORF">M0811_05809</name>
</gene>
<dbReference type="PANTHER" id="PTHR11827">
    <property type="entry name" value="SOLUTE CARRIER FAMILY 12, CATION COTRANSPORTERS"/>
    <property type="match status" value="1"/>
</dbReference>
<dbReference type="GO" id="GO:1990573">
    <property type="term" value="P:potassium ion import across plasma membrane"/>
    <property type="evidence" value="ECO:0007669"/>
    <property type="project" value="TreeGrafter"/>
</dbReference>
<feature type="transmembrane region" description="Helical" evidence="7">
    <location>
        <begin position="94"/>
        <end position="115"/>
    </location>
</feature>
<keyword evidence="5 7" id="KW-1133">Transmembrane helix</keyword>
<dbReference type="Pfam" id="PF03522">
    <property type="entry name" value="SLC12"/>
    <property type="match status" value="2"/>
</dbReference>
<dbReference type="EMBL" id="JAPDFW010000057">
    <property type="protein sequence ID" value="KAJ5077710.1"/>
    <property type="molecule type" value="Genomic_DNA"/>
</dbReference>
<feature type="transmembrane region" description="Helical" evidence="7">
    <location>
        <begin position="479"/>
        <end position="510"/>
    </location>
</feature>
<dbReference type="GO" id="GO:0055078">
    <property type="term" value="P:sodium ion homeostasis"/>
    <property type="evidence" value="ECO:0007669"/>
    <property type="project" value="TreeGrafter"/>
</dbReference>
<dbReference type="AlphaFoldDB" id="A0A9Q0LS57"/>
<accession>A0A9Q0LS57</accession>
<feature type="transmembrane region" description="Helical" evidence="7">
    <location>
        <begin position="438"/>
        <end position="458"/>
    </location>
</feature>
<keyword evidence="6 7" id="KW-0472">Membrane</keyword>
<evidence type="ECO:0000259" key="9">
    <source>
        <dbReference type="Pfam" id="PF03522"/>
    </source>
</evidence>
<keyword evidence="3" id="KW-0813">Transport</keyword>
<dbReference type="GO" id="GO:0016020">
    <property type="term" value="C:membrane"/>
    <property type="evidence" value="ECO:0007669"/>
    <property type="project" value="UniProtKB-SubCell"/>
</dbReference>
<evidence type="ECO:0000256" key="2">
    <source>
        <dbReference type="ARBA" id="ARBA00010593"/>
    </source>
</evidence>
<dbReference type="PANTHER" id="PTHR11827:SF103">
    <property type="entry name" value="SODIUM CHLORIDE COTRANSPORTER 69, ISOFORM E"/>
    <property type="match status" value="1"/>
</dbReference>
<feature type="domain" description="Amino acid permease/ SLC12A" evidence="8">
    <location>
        <begin position="99"/>
        <end position="553"/>
    </location>
</feature>